<dbReference type="InterPro" id="IPR010708">
    <property type="entry name" value="5'(3')-deoxyribonucleotidase"/>
</dbReference>
<accession>A0AA43RJ01</accession>
<dbReference type="Proteomes" id="UP001168575">
    <property type="component" value="Unassembled WGS sequence"/>
</dbReference>
<dbReference type="SUPFAM" id="SSF56784">
    <property type="entry name" value="HAD-like"/>
    <property type="match status" value="1"/>
</dbReference>
<dbReference type="InterPro" id="IPR036412">
    <property type="entry name" value="HAD-like_sf"/>
</dbReference>
<feature type="active site" description="Nucleophile" evidence="2">
    <location>
        <position position="9"/>
    </location>
</feature>
<keyword evidence="4" id="KW-1185">Reference proteome</keyword>
<comment type="similarity">
    <text evidence="1">Belongs to the 5'(3')-deoxyribonucleotidase family.</text>
</comment>
<dbReference type="PANTHER" id="PTHR16504:SF4">
    <property type="entry name" value="5'(3')-DEOXYRIBONUCLEOTIDASE"/>
    <property type="match status" value="1"/>
</dbReference>
<dbReference type="EMBL" id="JAUMVS010000042">
    <property type="protein sequence ID" value="MDO4841726.1"/>
    <property type="molecule type" value="Genomic_DNA"/>
</dbReference>
<feature type="active site" description="Proton donor" evidence="2">
    <location>
        <position position="11"/>
    </location>
</feature>
<organism evidence="3 4">
    <name type="scientific">Phoenicibacter congonensis</name>
    <dbReference type="NCBI Taxonomy" id="1944646"/>
    <lineage>
        <taxon>Bacteria</taxon>
        <taxon>Bacillati</taxon>
        <taxon>Actinomycetota</taxon>
        <taxon>Coriobacteriia</taxon>
        <taxon>Eggerthellales</taxon>
        <taxon>Eggerthellaceae</taxon>
        <taxon>Phoenicibacter</taxon>
    </lineage>
</organism>
<dbReference type="GO" id="GO:0009223">
    <property type="term" value="P:pyrimidine deoxyribonucleotide catabolic process"/>
    <property type="evidence" value="ECO:0007669"/>
    <property type="project" value="TreeGrafter"/>
</dbReference>
<dbReference type="Pfam" id="PF06941">
    <property type="entry name" value="NT5C"/>
    <property type="match status" value="1"/>
</dbReference>
<evidence type="ECO:0000256" key="2">
    <source>
        <dbReference type="PIRSR" id="PIRSR610708-1"/>
    </source>
</evidence>
<proteinExistence type="inferred from homology"/>
<comment type="caution">
    <text evidence="3">The sequence shown here is derived from an EMBL/GenBank/DDBJ whole genome shotgun (WGS) entry which is preliminary data.</text>
</comment>
<evidence type="ECO:0000256" key="1">
    <source>
        <dbReference type="ARBA" id="ARBA00009589"/>
    </source>
</evidence>
<dbReference type="GO" id="GO:0008253">
    <property type="term" value="F:5'-nucleotidase activity"/>
    <property type="evidence" value="ECO:0007669"/>
    <property type="project" value="InterPro"/>
</dbReference>
<dbReference type="PANTHER" id="PTHR16504">
    <property type="entry name" value="5'(3')-DEOXYRIBONUCLEOTIDASE"/>
    <property type="match status" value="1"/>
</dbReference>
<dbReference type="InterPro" id="IPR023214">
    <property type="entry name" value="HAD_sf"/>
</dbReference>
<dbReference type="AlphaFoldDB" id="A0AA43RJ01"/>
<name>A0AA43RJ01_9ACTN</name>
<evidence type="ECO:0000313" key="4">
    <source>
        <dbReference type="Proteomes" id="UP001168575"/>
    </source>
</evidence>
<sequence length="188" mass="22235">MKKLTILVDMDDTIENLLSCWVEYLNHKYGLRVKTDDVRDWDLSLAYPSLTDEQVYAPLYDDRLWHNVKPLPYAVFLLKRLKEKGHEIYIVTSSNYQTLKTKMDAVLFRYFDFIDWNHVIITNNKQMVRGDVLIDDAPHNLVGGEYQKILVNSPHNRAFDAKAHGMKRANSWLDVYRYIHEMESEPKL</sequence>
<protein>
    <submittedName>
        <fullName evidence="3">HAD hydrolase-like protein</fullName>
    </submittedName>
</protein>
<evidence type="ECO:0000313" key="3">
    <source>
        <dbReference type="EMBL" id="MDO4841726.1"/>
    </source>
</evidence>
<dbReference type="Gene3D" id="3.40.50.1000">
    <property type="entry name" value="HAD superfamily/HAD-like"/>
    <property type="match status" value="1"/>
</dbReference>
<gene>
    <name evidence="3" type="ORF">Q3982_03505</name>
</gene>
<reference evidence="3" key="1">
    <citation type="submission" date="2023-07" db="EMBL/GenBank/DDBJ databases">
        <title>Between Cages and Wild: Unraveling the Impact of Captivity on Animal Microbiomes and Antimicrobial Resistance.</title>
        <authorList>
            <person name="Schmartz G.P."/>
            <person name="Rehner J."/>
            <person name="Schuff M.J."/>
            <person name="Becker S.L."/>
            <person name="Kravczyk M."/>
            <person name="Gurevich A."/>
            <person name="Francke R."/>
            <person name="Mueller R."/>
            <person name="Keller V."/>
            <person name="Keller A."/>
        </authorList>
    </citation>
    <scope>NUCLEOTIDE SEQUENCE</scope>
    <source>
        <strain evidence="3">S12M_St_49</strain>
    </source>
</reference>